<evidence type="ECO:0000313" key="3">
    <source>
        <dbReference type="Proteomes" id="UP000324222"/>
    </source>
</evidence>
<keyword evidence="3" id="KW-1185">Reference proteome</keyword>
<reference evidence="2 3" key="1">
    <citation type="submission" date="2019-05" db="EMBL/GenBank/DDBJ databases">
        <title>Another draft genome of Portunus trituberculatus and its Hox gene families provides insights of decapod evolution.</title>
        <authorList>
            <person name="Jeong J.-H."/>
            <person name="Song I."/>
            <person name="Kim S."/>
            <person name="Choi T."/>
            <person name="Kim D."/>
            <person name="Ryu S."/>
            <person name="Kim W."/>
        </authorList>
    </citation>
    <scope>NUCLEOTIDE SEQUENCE [LARGE SCALE GENOMIC DNA]</scope>
    <source>
        <tissue evidence="2">Muscle</tissue>
    </source>
</reference>
<evidence type="ECO:0000256" key="1">
    <source>
        <dbReference type="SAM" id="MobiDB-lite"/>
    </source>
</evidence>
<organism evidence="2 3">
    <name type="scientific">Portunus trituberculatus</name>
    <name type="common">Swimming crab</name>
    <name type="synonym">Neptunus trituberculatus</name>
    <dbReference type="NCBI Taxonomy" id="210409"/>
    <lineage>
        <taxon>Eukaryota</taxon>
        <taxon>Metazoa</taxon>
        <taxon>Ecdysozoa</taxon>
        <taxon>Arthropoda</taxon>
        <taxon>Crustacea</taxon>
        <taxon>Multicrustacea</taxon>
        <taxon>Malacostraca</taxon>
        <taxon>Eumalacostraca</taxon>
        <taxon>Eucarida</taxon>
        <taxon>Decapoda</taxon>
        <taxon>Pleocyemata</taxon>
        <taxon>Brachyura</taxon>
        <taxon>Eubrachyura</taxon>
        <taxon>Portunoidea</taxon>
        <taxon>Portunidae</taxon>
        <taxon>Portuninae</taxon>
        <taxon>Portunus</taxon>
    </lineage>
</organism>
<dbReference type="Proteomes" id="UP000324222">
    <property type="component" value="Unassembled WGS sequence"/>
</dbReference>
<proteinExistence type="predicted"/>
<dbReference type="AlphaFoldDB" id="A0A5B7H1X8"/>
<protein>
    <submittedName>
        <fullName evidence="2">Uncharacterized protein</fullName>
    </submittedName>
</protein>
<comment type="caution">
    <text evidence="2">The sequence shown here is derived from an EMBL/GenBank/DDBJ whole genome shotgun (WGS) entry which is preliminary data.</text>
</comment>
<name>A0A5B7H1X8_PORTR</name>
<evidence type="ECO:0000313" key="2">
    <source>
        <dbReference type="EMBL" id="MPC63625.1"/>
    </source>
</evidence>
<sequence length="74" mass="8154">MSCSPYKRKSEVIKCEHAYSVATEGGLGPFCQPEASQKKTENKHPCLGLVVPPVTKPAASHEPSTKDYARRRHC</sequence>
<feature type="region of interest" description="Disordered" evidence="1">
    <location>
        <begin position="50"/>
        <end position="74"/>
    </location>
</feature>
<dbReference type="EMBL" id="VSRR010021062">
    <property type="protein sequence ID" value="MPC63625.1"/>
    <property type="molecule type" value="Genomic_DNA"/>
</dbReference>
<accession>A0A5B7H1X8</accession>
<gene>
    <name evidence="2" type="ORF">E2C01_057725</name>
</gene>